<sequence>MKLTYDPRYNVAYIYLQEKTVQVNTIQVSEQMNVDVAPDGTIYGIELLNVNQQLGADSQGKLIVVNEALGESSEIQLPL</sequence>
<proteinExistence type="predicted"/>
<dbReference type="OrthoDB" id="9799670at2"/>
<gene>
    <name evidence="1" type="ORF">Osc7112_1862</name>
</gene>
<dbReference type="Pfam" id="PF10049">
    <property type="entry name" value="DUF2283"/>
    <property type="match status" value="1"/>
</dbReference>
<protein>
    <recommendedName>
        <fullName evidence="3">DUF2283 domain-containing protein</fullName>
    </recommendedName>
</protein>
<dbReference type="eggNOG" id="COG5428">
    <property type="taxonomic scope" value="Bacteria"/>
</dbReference>
<keyword evidence="2" id="KW-1185">Reference proteome</keyword>
<reference evidence="1 2" key="1">
    <citation type="submission" date="2012-05" db="EMBL/GenBank/DDBJ databases">
        <title>Finished chromosome of genome of Oscillatoria sp. PCC 7112.</title>
        <authorList>
            <consortium name="US DOE Joint Genome Institute"/>
            <person name="Gugger M."/>
            <person name="Coursin T."/>
            <person name="Rippka R."/>
            <person name="Tandeau De Marsac N."/>
            <person name="Huntemann M."/>
            <person name="Wei C.-L."/>
            <person name="Han J."/>
            <person name="Detter J.C."/>
            <person name="Han C."/>
            <person name="Tapia R."/>
            <person name="Davenport K."/>
            <person name="Daligault H."/>
            <person name="Erkkila T."/>
            <person name="Gu W."/>
            <person name="Munk A.C.C."/>
            <person name="Teshima H."/>
            <person name="Xu Y."/>
            <person name="Chain P."/>
            <person name="Chen A."/>
            <person name="Krypides N."/>
            <person name="Mavromatis K."/>
            <person name="Markowitz V."/>
            <person name="Szeto E."/>
            <person name="Ivanova N."/>
            <person name="Mikhailova N."/>
            <person name="Ovchinnikova G."/>
            <person name="Pagani I."/>
            <person name="Pati A."/>
            <person name="Goodwin L."/>
            <person name="Peters L."/>
            <person name="Pitluck S."/>
            <person name="Woyke T."/>
            <person name="Kerfeld C."/>
        </authorList>
    </citation>
    <scope>NUCLEOTIDE SEQUENCE [LARGE SCALE GENOMIC DNA]</scope>
    <source>
        <strain evidence="1 2">PCC 7112</strain>
    </source>
</reference>
<dbReference type="HOGENOM" id="CLU_2602633_0_0_3"/>
<dbReference type="PATRIC" id="fig|179408.3.peg.2263"/>
<dbReference type="KEGG" id="oni:Osc7112_1862"/>
<dbReference type="InterPro" id="IPR019270">
    <property type="entry name" value="DUF2283"/>
</dbReference>
<evidence type="ECO:0008006" key="3">
    <source>
        <dbReference type="Google" id="ProtNLM"/>
    </source>
</evidence>
<name>K9VEH0_9CYAN</name>
<dbReference type="EMBL" id="CP003614">
    <property type="protein sequence ID" value="AFZ06346.1"/>
    <property type="molecule type" value="Genomic_DNA"/>
</dbReference>
<organism evidence="1 2">
    <name type="scientific">Phormidium nigroviride PCC 7112</name>
    <dbReference type="NCBI Taxonomy" id="179408"/>
    <lineage>
        <taxon>Bacteria</taxon>
        <taxon>Bacillati</taxon>
        <taxon>Cyanobacteriota</taxon>
        <taxon>Cyanophyceae</taxon>
        <taxon>Oscillatoriophycideae</taxon>
        <taxon>Oscillatoriales</taxon>
        <taxon>Oscillatoriaceae</taxon>
        <taxon>Phormidium</taxon>
    </lineage>
</organism>
<dbReference type="AlphaFoldDB" id="K9VEH0"/>
<evidence type="ECO:0000313" key="1">
    <source>
        <dbReference type="EMBL" id="AFZ06346.1"/>
    </source>
</evidence>
<dbReference type="Proteomes" id="UP000010478">
    <property type="component" value="Chromosome"/>
</dbReference>
<accession>K9VEH0</accession>
<evidence type="ECO:0000313" key="2">
    <source>
        <dbReference type="Proteomes" id="UP000010478"/>
    </source>
</evidence>
<dbReference type="RefSeq" id="WP_015175659.1">
    <property type="nucleotide sequence ID" value="NC_019729.1"/>
</dbReference>